<sequence>MGSCWSLCRGSLWKQSSFHERTALLHSEHVSSNCSCCSQQALSAVDPCQDEQEILSKIVLRTSERLIDMYTLISKKPSFPDASVRQSDDLKRLEQLAAPEMQTFNGLIGVSMTRKEWELIEGVSKLVNQAILQAKDIKDVGHVLVKLDKFEETY</sequence>
<accession>A0A0W4ZU98</accession>
<comment type="caution">
    <text evidence="1">The sequence shown here is derived from an EMBL/GenBank/DDBJ whole genome shotgun (WGS) entry which is preliminary data.</text>
</comment>
<dbReference type="AlphaFoldDB" id="A0A0W4ZU98"/>
<evidence type="ECO:0000313" key="2">
    <source>
        <dbReference type="Proteomes" id="UP000053447"/>
    </source>
</evidence>
<proteinExistence type="predicted"/>
<name>A0A0W4ZU98_PNEJ7</name>
<dbReference type="VEuPathDB" id="FungiDB:T551_01149"/>
<reference evidence="2" key="1">
    <citation type="journal article" date="2016" name="Nat. Commun.">
        <title>Genome analysis of three Pneumocystis species reveals adaptation mechanisms to life exclusively in mammalian hosts.</title>
        <authorList>
            <person name="Ma L."/>
            <person name="Chen Z."/>
            <person name="Huang D.W."/>
            <person name="Kutty G."/>
            <person name="Ishihara M."/>
            <person name="Wang H."/>
            <person name="Abouelleil A."/>
            <person name="Bishop L."/>
            <person name="Davey E."/>
            <person name="Deng R."/>
            <person name="Deng X."/>
            <person name="Fan L."/>
            <person name="Fantoni G."/>
            <person name="Fitzgerald M."/>
            <person name="Gogineni E."/>
            <person name="Goldberg J.M."/>
            <person name="Handley G."/>
            <person name="Hu X."/>
            <person name="Huber C."/>
            <person name="Jiao X."/>
            <person name="Jones K."/>
            <person name="Levin J.Z."/>
            <person name="Liu Y."/>
            <person name="Macdonald P."/>
            <person name="Melnikov A."/>
            <person name="Raley C."/>
            <person name="Sassi M."/>
            <person name="Sherman B.T."/>
            <person name="Song X."/>
            <person name="Sykes S."/>
            <person name="Tran B."/>
            <person name="Walsh L."/>
            <person name="Xia Y."/>
            <person name="Yang J."/>
            <person name="Young S."/>
            <person name="Zeng Q."/>
            <person name="Zheng X."/>
            <person name="Stephens R."/>
            <person name="Nusbaum C."/>
            <person name="Birren B.W."/>
            <person name="Azadi P."/>
            <person name="Lempicki R.A."/>
            <person name="Cuomo C.A."/>
            <person name="Kovacs J.A."/>
        </authorList>
    </citation>
    <scope>NUCLEOTIDE SEQUENCE [LARGE SCALE GENOMIC DNA]</scope>
    <source>
        <strain evidence="2">RU7</strain>
    </source>
</reference>
<evidence type="ECO:0000313" key="1">
    <source>
        <dbReference type="EMBL" id="KTW31888.1"/>
    </source>
</evidence>
<dbReference type="RefSeq" id="XP_018230580.1">
    <property type="nucleotide sequence ID" value="XM_018373412.1"/>
</dbReference>
<dbReference type="EMBL" id="LFWA01000004">
    <property type="protein sequence ID" value="KTW31888.1"/>
    <property type="molecule type" value="Genomic_DNA"/>
</dbReference>
<dbReference type="GeneID" id="28939667"/>
<dbReference type="Proteomes" id="UP000053447">
    <property type="component" value="Unassembled WGS sequence"/>
</dbReference>
<gene>
    <name evidence="1" type="ORF">T551_01149</name>
</gene>
<keyword evidence="2" id="KW-1185">Reference proteome</keyword>
<protein>
    <submittedName>
        <fullName evidence="1">Uncharacterized protein</fullName>
    </submittedName>
</protein>
<organism evidence="1 2">
    <name type="scientific">Pneumocystis jirovecii (strain RU7)</name>
    <name type="common">Human pneumocystis pneumonia agent</name>
    <dbReference type="NCBI Taxonomy" id="1408657"/>
    <lineage>
        <taxon>Eukaryota</taxon>
        <taxon>Fungi</taxon>
        <taxon>Dikarya</taxon>
        <taxon>Ascomycota</taxon>
        <taxon>Taphrinomycotina</taxon>
        <taxon>Pneumocystomycetes</taxon>
        <taxon>Pneumocystaceae</taxon>
        <taxon>Pneumocystis</taxon>
    </lineage>
</organism>
<dbReference type="OrthoDB" id="5299893at2759"/>